<evidence type="ECO:0000313" key="2">
    <source>
        <dbReference type="EMBL" id="MCD7453870.1"/>
    </source>
</evidence>
<feature type="non-terminal residue" evidence="2">
    <location>
        <position position="1"/>
    </location>
</feature>
<organism evidence="2 3">
    <name type="scientific">Datura stramonium</name>
    <name type="common">Jimsonweed</name>
    <name type="synonym">Common thornapple</name>
    <dbReference type="NCBI Taxonomy" id="4076"/>
    <lineage>
        <taxon>Eukaryota</taxon>
        <taxon>Viridiplantae</taxon>
        <taxon>Streptophyta</taxon>
        <taxon>Embryophyta</taxon>
        <taxon>Tracheophyta</taxon>
        <taxon>Spermatophyta</taxon>
        <taxon>Magnoliopsida</taxon>
        <taxon>eudicotyledons</taxon>
        <taxon>Gunneridae</taxon>
        <taxon>Pentapetalae</taxon>
        <taxon>asterids</taxon>
        <taxon>lamiids</taxon>
        <taxon>Solanales</taxon>
        <taxon>Solanaceae</taxon>
        <taxon>Solanoideae</taxon>
        <taxon>Datureae</taxon>
        <taxon>Datura</taxon>
    </lineage>
</organism>
<feature type="compositionally biased region" description="Polar residues" evidence="1">
    <location>
        <begin position="43"/>
        <end position="54"/>
    </location>
</feature>
<dbReference type="EMBL" id="JACEIK010000271">
    <property type="protein sequence ID" value="MCD7453870.1"/>
    <property type="molecule type" value="Genomic_DNA"/>
</dbReference>
<protein>
    <submittedName>
        <fullName evidence="2">Uncharacterized protein</fullName>
    </submittedName>
</protein>
<comment type="caution">
    <text evidence="2">The sequence shown here is derived from an EMBL/GenBank/DDBJ whole genome shotgun (WGS) entry which is preliminary data.</text>
</comment>
<gene>
    <name evidence="2" type="ORF">HAX54_022501</name>
</gene>
<proteinExistence type="predicted"/>
<feature type="compositionally biased region" description="Basic and acidic residues" evidence="1">
    <location>
        <begin position="21"/>
        <end position="39"/>
    </location>
</feature>
<sequence length="54" mass="5986">PWLCLRLFLYNNEGEDDGDSSLEKQRGESSARKESESPYKDSSAANNETGTSDT</sequence>
<keyword evidence="3" id="KW-1185">Reference proteome</keyword>
<feature type="region of interest" description="Disordered" evidence="1">
    <location>
        <begin position="12"/>
        <end position="54"/>
    </location>
</feature>
<evidence type="ECO:0000313" key="3">
    <source>
        <dbReference type="Proteomes" id="UP000823775"/>
    </source>
</evidence>
<name>A0ABS8S455_DATST</name>
<dbReference type="Proteomes" id="UP000823775">
    <property type="component" value="Unassembled WGS sequence"/>
</dbReference>
<reference evidence="2 3" key="1">
    <citation type="journal article" date="2021" name="BMC Genomics">
        <title>Datura genome reveals duplications of psychoactive alkaloid biosynthetic genes and high mutation rate following tissue culture.</title>
        <authorList>
            <person name="Rajewski A."/>
            <person name="Carter-House D."/>
            <person name="Stajich J."/>
            <person name="Litt A."/>
        </authorList>
    </citation>
    <scope>NUCLEOTIDE SEQUENCE [LARGE SCALE GENOMIC DNA]</scope>
    <source>
        <strain evidence="2">AR-01</strain>
    </source>
</reference>
<evidence type="ECO:0000256" key="1">
    <source>
        <dbReference type="SAM" id="MobiDB-lite"/>
    </source>
</evidence>
<accession>A0ABS8S455</accession>